<gene>
    <name evidence="2" type="ORF">EXN66_Car021297</name>
</gene>
<dbReference type="EMBL" id="CM015733">
    <property type="protein sequence ID" value="KAF3705606.1"/>
    <property type="molecule type" value="Genomic_DNA"/>
</dbReference>
<protein>
    <submittedName>
        <fullName evidence="2">Uncharacterized protein</fullName>
    </submittedName>
</protein>
<dbReference type="Proteomes" id="UP000503349">
    <property type="component" value="Chromosome 22"/>
</dbReference>
<sequence>MQTSQLEPSNVDVKYRFCCLYGDYLLKNTKTIEIQLDQMQQSALVTVLWFAAIMTSQTLKARQSPHTHTRTRTRRHTPLQHQFHRLSRSLVQGSTMADRRGNRDKAEDDLPVYLARPGTADQVPRQKHGGLFCSVEGAFESKTIDFDALSVGQRGARTPRTIKREGGQVATDRSPVGDNKSSPAVESLTAAARQGKGASQVEATGGGGKEVLQNLGDEKVPGSLVSADCRLRNAAVNLWCSPTCTLVSVQILFVILMWGDSAQRIMQVNRISELC</sequence>
<feature type="region of interest" description="Disordered" evidence="1">
    <location>
        <begin position="160"/>
        <end position="185"/>
    </location>
</feature>
<proteinExistence type="predicted"/>
<evidence type="ECO:0000313" key="2">
    <source>
        <dbReference type="EMBL" id="KAF3705606.1"/>
    </source>
</evidence>
<keyword evidence="3" id="KW-1185">Reference proteome</keyword>
<dbReference type="AlphaFoldDB" id="A0A6G1QU48"/>
<feature type="compositionally biased region" description="Basic residues" evidence="1">
    <location>
        <begin position="63"/>
        <end position="79"/>
    </location>
</feature>
<accession>A0A6G1QU48</accession>
<evidence type="ECO:0000256" key="1">
    <source>
        <dbReference type="SAM" id="MobiDB-lite"/>
    </source>
</evidence>
<reference evidence="2 3" key="1">
    <citation type="submission" date="2019-02" db="EMBL/GenBank/DDBJ databases">
        <title>Opniocepnalus argus genome.</title>
        <authorList>
            <person name="Zhou C."/>
            <person name="Xiao S."/>
        </authorList>
    </citation>
    <scope>NUCLEOTIDE SEQUENCE [LARGE SCALE GENOMIC DNA]</scope>
    <source>
        <strain evidence="2">OARG1902GOOAL</strain>
        <tissue evidence="2">Muscle</tissue>
    </source>
</reference>
<evidence type="ECO:0000313" key="3">
    <source>
        <dbReference type="Proteomes" id="UP000503349"/>
    </source>
</evidence>
<organism evidence="2 3">
    <name type="scientific">Channa argus</name>
    <name type="common">Northern snakehead</name>
    <name type="synonym">Ophicephalus argus</name>
    <dbReference type="NCBI Taxonomy" id="215402"/>
    <lineage>
        <taxon>Eukaryota</taxon>
        <taxon>Metazoa</taxon>
        <taxon>Chordata</taxon>
        <taxon>Craniata</taxon>
        <taxon>Vertebrata</taxon>
        <taxon>Euteleostomi</taxon>
        <taxon>Actinopterygii</taxon>
        <taxon>Neopterygii</taxon>
        <taxon>Teleostei</taxon>
        <taxon>Neoteleostei</taxon>
        <taxon>Acanthomorphata</taxon>
        <taxon>Anabantaria</taxon>
        <taxon>Anabantiformes</taxon>
        <taxon>Channoidei</taxon>
        <taxon>Channidae</taxon>
        <taxon>Channa</taxon>
    </lineage>
</organism>
<reference evidence="3" key="2">
    <citation type="submission" date="2019-02" db="EMBL/GenBank/DDBJ databases">
        <title>Opniocepnalus argus Var Kimnra genome.</title>
        <authorList>
            <person name="Zhou C."/>
            <person name="Xiao S."/>
        </authorList>
    </citation>
    <scope>NUCLEOTIDE SEQUENCE [LARGE SCALE GENOMIC DNA]</scope>
</reference>
<feature type="region of interest" description="Disordered" evidence="1">
    <location>
        <begin position="60"/>
        <end position="79"/>
    </location>
</feature>
<name>A0A6G1QU48_CHAAH</name>